<accession>A0A5D4KK68</accession>
<name>A0A5D4KK68_9BACI</name>
<comment type="caution">
    <text evidence="2">The sequence shown here is derived from an EMBL/GenBank/DDBJ whole genome shotgun (WGS) entry which is preliminary data.</text>
</comment>
<dbReference type="PANTHER" id="PTHR43792">
    <property type="entry name" value="GNAT FAMILY, PUTATIVE (AFU_ORTHOLOGUE AFUA_3G00765)-RELATED-RELATED"/>
    <property type="match status" value="1"/>
</dbReference>
<sequence>MQLESIPVIETENYLLTEIKEDYASHMFEFLGDRVTMKYLTPHPDKTVQEVAESIKHSLKQFSMQSEIPWVIKEKHSRKIIGIFRLHKLNFWHSKTEMGVVISREYQKKGVMTVLLPVILSYCFNNLRLNRVVGDIFDENEGSRKLLLAHGFCEEGVLRQTDFDGEKYHDTVVFSMLRNEYLNLP</sequence>
<keyword evidence="2" id="KW-0808">Transferase</keyword>
<evidence type="ECO:0000259" key="1">
    <source>
        <dbReference type="PROSITE" id="PS51186"/>
    </source>
</evidence>
<dbReference type="Pfam" id="PF13302">
    <property type="entry name" value="Acetyltransf_3"/>
    <property type="match status" value="1"/>
</dbReference>
<dbReference type="InterPro" id="IPR016181">
    <property type="entry name" value="Acyl_CoA_acyltransferase"/>
</dbReference>
<evidence type="ECO:0000313" key="3">
    <source>
        <dbReference type="Proteomes" id="UP000323317"/>
    </source>
</evidence>
<feature type="domain" description="N-acetyltransferase" evidence="1">
    <location>
        <begin position="14"/>
        <end position="179"/>
    </location>
</feature>
<evidence type="ECO:0000313" key="2">
    <source>
        <dbReference type="EMBL" id="TYR77270.1"/>
    </source>
</evidence>
<dbReference type="PROSITE" id="PS51186">
    <property type="entry name" value="GNAT"/>
    <property type="match status" value="1"/>
</dbReference>
<dbReference type="EMBL" id="VTEH01000001">
    <property type="protein sequence ID" value="TYR77270.1"/>
    <property type="molecule type" value="Genomic_DNA"/>
</dbReference>
<dbReference type="InterPro" id="IPR000182">
    <property type="entry name" value="GNAT_dom"/>
</dbReference>
<dbReference type="RefSeq" id="WP_148944894.1">
    <property type="nucleotide sequence ID" value="NZ_VTEH01000001.1"/>
</dbReference>
<dbReference type="Proteomes" id="UP000323317">
    <property type="component" value="Unassembled WGS sequence"/>
</dbReference>
<reference evidence="2 3" key="1">
    <citation type="submission" date="2019-08" db="EMBL/GenBank/DDBJ databases">
        <title>Bacillus genomes from the desert of Cuatro Cienegas, Coahuila.</title>
        <authorList>
            <person name="Olmedo-Alvarez G."/>
        </authorList>
    </citation>
    <scope>NUCLEOTIDE SEQUENCE [LARGE SCALE GENOMIC DNA]</scope>
    <source>
        <strain evidence="2 3">CH40_1T</strain>
    </source>
</reference>
<gene>
    <name evidence="2" type="ORF">FZC79_00125</name>
</gene>
<protein>
    <submittedName>
        <fullName evidence="2">GNAT family N-acetyltransferase</fullName>
    </submittedName>
</protein>
<dbReference type="GO" id="GO:0016747">
    <property type="term" value="F:acyltransferase activity, transferring groups other than amino-acyl groups"/>
    <property type="evidence" value="ECO:0007669"/>
    <property type="project" value="InterPro"/>
</dbReference>
<dbReference type="AlphaFoldDB" id="A0A5D4KK68"/>
<dbReference type="InterPro" id="IPR051531">
    <property type="entry name" value="N-acetyltransferase"/>
</dbReference>
<proteinExistence type="predicted"/>
<dbReference type="Gene3D" id="3.40.630.30">
    <property type="match status" value="1"/>
</dbReference>
<organism evidence="2 3">
    <name type="scientific">Rossellomorea vietnamensis</name>
    <dbReference type="NCBI Taxonomy" id="218284"/>
    <lineage>
        <taxon>Bacteria</taxon>
        <taxon>Bacillati</taxon>
        <taxon>Bacillota</taxon>
        <taxon>Bacilli</taxon>
        <taxon>Bacillales</taxon>
        <taxon>Bacillaceae</taxon>
        <taxon>Rossellomorea</taxon>
    </lineage>
</organism>
<dbReference type="SUPFAM" id="SSF55729">
    <property type="entry name" value="Acyl-CoA N-acyltransferases (Nat)"/>
    <property type="match status" value="1"/>
</dbReference>